<evidence type="ECO:0000313" key="2">
    <source>
        <dbReference type="EMBL" id="WXB17867.1"/>
    </source>
</evidence>
<dbReference type="PANTHER" id="PTHR43283">
    <property type="entry name" value="BETA-LACTAMASE-RELATED"/>
    <property type="match status" value="1"/>
</dbReference>
<dbReference type="InterPro" id="IPR001466">
    <property type="entry name" value="Beta-lactam-related"/>
</dbReference>
<dbReference type="RefSeq" id="WP_394827509.1">
    <property type="nucleotide sequence ID" value="NZ_CP089984.1"/>
</dbReference>
<organism evidence="2 3">
    <name type="scientific">Pendulispora albinea</name>
    <dbReference type="NCBI Taxonomy" id="2741071"/>
    <lineage>
        <taxon>Bacteria</taxon>
        <taxon>Pseudomonadati</taxon>
        <taxon>Myxococcota</taxon>
        <taxon>Myxococcia</taxon>
        <taxon>Myxococcales</taxon>
        <taxon>Sorangiineae</taxon>
        <taxon>Pendulisporaceae</taxon>
        <taxon>Pendulispora</taxon>
    </lineage>
</organism>
<name>A0ABZ2M4H2_9BACT</name>
<dbReference type="InterPro" id="IPR012338">
    <property type="entry name" value="Beta-lactam/transpept-like"/>
</dbReference>
<gene>
    <name evidence="2" type="ORF">LZC94_11450</name>
</gene>
<reference evidence="2 3" key="1">
    <citation type="submission" date="2021-12" db="EMBL/GenBank/DDBJ databases">
        <title>Discovery of the Pendulisporaceae a myxobacterial family with distinct sporulation behavior and unique specialized metabolism.</title>
        <authorList>
            <person name="Garcia R."/>
            <person name="Popoff A."/>
            <person name="Bader C.D."/>
            <person name="Loehr J."/>
            <person name="Walesch S."/>
            <person name="Walt C."/>
            <person name="Boldt J."/>
            <person name="Bunk B."/>
            <person name="Haeckl F.J.F.P.J."/>
            <person name="Gunesch A.P."/>
            <person name="Birkelbach J."/>
            <person name="Nuebel U."/>
            <person name="Pietschmann T."/>
            <person name="Bach T."/>
            <person name="Mueller R."/>
        </authorList>
    </citation>
    <scope>NUCLEOTIDE SEQUENCE [LARGE SCALE GENOMIC DNA]</scope>
    <source>
        <strain evidence="2 3">MSr11954</strain>
    </source>
</reference>
<dbReference type="SUPFAM" id="SSF56601">
    <property type="entry name" value="beta-lactamase/transpeptidase-like"/>
    <property type="match status" value="1"/>
</dbReference>
<accession>A0ABZ2M4H2</accession>
<evidence type="ECO:0000313" key="3">
    <source>
        <dbReference type="Proteomes" id="UP001370348"/>
    </source>
</evidence>
<dbReference type="Pfam" id="PF00144">
    <property type="entry name" value="Beta-lactamase"/>
    <property type="match status" value="1"/>
</dbReference>
<keyword evidence="3" id="KW-1185">Reference proteome</keyword>
<evidence type="ECO:0000259" key="1">
    <source>
        <dbReference type="Pfam" id="PF00144"/>
    </source>
</evidence>
<protein>
    <submittedName>
        <fullName evidence="2">Beta-lactamase family protein</fullName>
    </submittedName>
</protein>
<dbReference type="Proteomes" id="UP001370348">
    <property type="component" value="Chromosome"/>
</dbReference>
<dbReference type="EMBL" id="CP089984">
    <property type="protein sequence ID" value="WXB17867.1"/>
    <property type="molecule type" value="Genomic_DNA"/>
</dbReference>
<proteinExistence type="predicted"/>
<feature type="domain" description="Beta-lactamase-related" evidence="1">
    <location>
        <begin position="17"/>
        <end position="370"/>
    </location>
</feature>
<dbReference type="InterPro" id="IPR050789">
    <property type="entry name" value="Diverse_Enzym_Activities"/>
</dbReference>
<dbReference type="PANTHER" id="PTHR43283:SF3">
    <property type="entry name" value="BETA-LACTAMASE FAMILY PROTEIN (AFU_ORTHOLOGUE AFUA_5G07500)"/>
    <property type="match status" value="1"/>
</dbReference>
<dbReference type="Gene3D" id="3.40.710.10">
    <property type="entry name" value="DD-peptidase/beta-lactamase superfamily"/>
    <property type="match status" value="1"/>
</dbReference>
<sequence length="390" mass="40863">MTNGTASIPDAALARRVDAVLERALGERRIVGAVVLVARDGHLAYERAVGFADREAGRPMREDAIFLLASLTKPIAAAAALALLDAGALRLDDPVTRWLPAFRPKLEDGREPVITVRHLLTHTAGLGYRFLEIEGGPYHRAGVSDGGDVRGVSLEENLRRLGSVPLLYEPGSAWGYSLASDVLGGVVARAGGAGSPAGFAEVVQRVITAPLGMKDTAFEVVDRTRLVTHYASGPKGPVPMSEPHVVALGPTQIQFSPTRIFDPDSYPSGGAGMAGTARDVLGFLEALRTGGAPILREETVAEMTRNQIGDFTSSLLRPGIGYGYGVAVVRDPSQSGSALTAGSFQWGGAYGHHGWVDPRAGVSAVILTNVALACTLGPLADDIKRAVHAP</sequence>